<protein>
    <submittedName>
        <fullName evidence="1">Uncharacterized protein</fullName>
    </submittedName>
</protein>
<reference evidence="1" key="1">
    <citation type="submission" date="2022-06" db="EMBL/GenBank/DDBJ databases">
        <title>Natrinema sp. a new haloarchaeum isolate from saline soil.</title>
        <authorList>
            <person name="Strakova D."/>
            <person name="Galisteo C."/>
            <person name="Sanchez-Porro C."/>
            <person name="Ventosa A."/>
        </authorList>
    </citation>
    <scope>NUCLEOTIDE SEQUENCE</scope>
    <source>
        <strain evidence="1">S1CR25-10</strain>
    </source>
</reference>
<name>A0A9Q4Q0M3_9EURY</name>
<evidence type="ECO:0000313" key="1">
    <source>
        <dbReference type="EMBL" id="MDF9744436.1"/>
    </source>
</evidence>
<proteinExistence type="predicted"/>
<organism evidence="1 2">
    <name type="scientific">Natrinema salsiterrestre</name>
    <dbReference type="NCBI Taxonomy" id="2950540"/>
    <lineage>
        <taxon>Archaea</taxon>
        <taxon>Methanobacteriati</taxon>
        <taxon>Methanobacteriota</taxon>
        <taxon>Stenosarchaea group</taxon>
        <taxon>Halobacteria</taxon>
        <taxon>Halobacteriales</taxon>
        <taxon>Natrialbaceae</taxon>
        <taxon>Natrinema</taxon>
    </lineage>
</organism>
<comment type="caution">
    <text evidence="1">The sequence shown here is derived from an EMBL/GenBank/DDBJ whole genome shotgun (WGS) entry which is preliminary data.</text>
</comment>
<dbReference type="EMBL" id="JAMQOT010000001">
    <property type="protein sequence ID" value="MDF9744436.1"/>
    <property type="molecule type" value="Genomic_DNA"/>
</dbReference>
<sequence>MMGGDQQTFDLVIDLVEAWIPEKAYGHERDFQSELQDYLDYELNERQGGGGMGQQRELPVSTERGKAKADVVVDDLVGIELKRDLTNSQRNKLDGQINEYLKEYPYVIVCTCGIQDLDGWRRLKNEYEGSSGFGMNQQEVVFIHKRTENFGKDPSEFRENNDGIFGGGSIL</sequence>
<dbReference type="Proteomes" id="UP001154061">
    <property type="component" value="Unassembled WGS sequence"/>
</dbReference>
<gene>
    <name evidence="1" type="ORF">NDI89_02450</name>
</gene>
<dbReference type="AlphaFoldDB" id="A0A9Q4Q0M3"/>
<dbReference type="RefSeq" id="WP_277519930.1">
    <property type="nucleotide sequence ID" value="NZ_JAMQOT010000001.1"/>
</dbReference>
<keyword evidence="2" id="KW-1185">Reference proteome</keyword>
<accession>A0A9Q4Q0M3</accession>
<evidence type="ECO:0000313" key="2">
    <source>
        <dbReference type="Proteomes" id="UP001154061"/>
    </source>
</evidence>